<evidence type="ECO:0000256" key="17">
    <source>
        <dbReference type="ARBA" id="ARBA00022801"/>
    </source>
</evidence>
<dbReference type="GO" id="GO:0006310">
    <property type="term" value="P:DNA recombination"/>
    <property type="evidence" value="ECO:0007669"/>
    <property type="project" value="UniProtKB-KW"/>
</dbReference>
<evidence type="ECO:0000256" key="13">
    <source>
        <dbReference type="ARBA" id="ARBA00022741"/>
    </source>
</evidence>
<dbReference type="OrthoDB" id="4069911at2759"/>
<comment type="function">
    <text evidence="2">The aspartyl protease (PR) mediates the proteolytic cleavages of the Gag and Gag-Pol polyproteins after assembly of the VLP.</text>
</comment>
<feature type="region of interest" description="Disordered" evidence="34">
    <location>
        <begin position="948"/>
        <end position="967"/>
    </location>
</feature>
<evidence type="ECO:0000256" key="2">
    <source>
        <dbReference type="ARBA" id="ARBA00002180"/>
    </source>
</evidence>
<feature type="coiled-coil region" evidence="33">
    <location>
        <begin position="789"/>
        <end position="823"/>
    </location>
</feature>
<evidence type="ECO:0000256" key="33">
    <source>
        <dbReference type="SAM" id="Coils"/>
    </source>
</evidence>
<keyword evidence="15" id="KW-0255">Endonuclease</keyword>
<dbReference type="KEGG" id="kng:KNAG_0L00780"/>
<dbReference type="PANTHER" id="PTHR42648:SF11">
    <property type="entry name" value="TRANSPOSON TY4-P GAG-POL POLYPROTEIN"/>
    <property type="match status" value="1"/>
</dbReference>
<dbReference type="Pfam" id="PF07727">
    <property type="entry name" value="RVT_2"/>
    <property type="match status" value="1"/>
</dbReference>
<dbReference type="GO" id="GO:0006508">
    <property type="term" value="P:proteolysis"/>
    <property type="evidence" value="ECO:0007669"/>
    <property type="project" value="UniProtKB-KW"/>
</dbReference>
<dbReference type="GO" id="GO:0032196">
    <property type="term" value="P:transposition"/>
    <property type="evidence" value="ECO:0007669"/>
    <property type="project" value="UniProtKB-KW"/>
</dbReference>
<dbReference type="Pfam" id="PF00665">
    <property type="entry name" value="rve"/>
    <property type="match status" value="1"/>
</dbReference>
<feature type="compositionally biased region" description="Low complexity" evidence="34">
    <location>
        <begin position="916"/>
        <end position="928"/>
    </location>
</feature>
<feature type="compositionally biased region" description="Polar residues" evidence="34">
    <location>
        <begin position="956"/>
        <end position="967"/>
    </location>
</feature>
<dbReference type="Pfam" id="PF22936">
    <property type="entry name" value="Pol_BBD"/>
    <property type="match status" value="1"/>
</dbReference>
<dbReference type="InterPro" id="IPR013103">
    <property type="entry name" value="RVT_2"/>
</dbReference>
<keyword evidence="12" id="KW-0479">Metal-binding</keyword>
<organism evidence="36 37">
    <name type="scientific">Huiozyma naganishii (strain ATCC MYA-139 / BCRC 22969 / CBS 8797 / KCTC 17520 / NBRC 10181 / NCYC 3082 / Yp74L-3)</name>
    <name type="common">Yeast</name>
    <name type="synonym">Kazachstania naganishii</name>
    <dbReference type="NCBI Taxonomy" id="1071383"/>
    <lineage>
        <taxon>Eukaryota</taxon>
        <taxon>Fungi</taxon>
        <taxon>Dikarya</taxon>
        <taxon>Ascomycota</taxon>
        <taxon>Saccharomycotina</taxon>
        <taxon>Saccharomycetes</taxon>
        <taxon>Saccharomycetales</taxon>
        <taxon>Saccharomycetaceae</taxon>
        <taxon>Huiozyma</taxon>
    </lineage>
</organism>
<dbReference type="SUPFAM" id="SSF56672">
    <property type="entry name" value="DNA/RNA polymerases"/>
    <property type="match status" value="1"/>
</dbReference>
<dbReference type="GO" id="GO:0015074">
    <property type="term" value="P:DNA integration"/>
    <property type="evidence" value="ECO:0007669"/>
    <property type="project" value="UniProtKB-KW"/>
</dbReference>
<dbReference type="GO" id="GO:0005737">
    <property type="term" value="C:cytoplasm"/>
    <property type="evidence" value="ECO:0007669"/>
    <property type="project" value="UniProtKB-SubCell"/>
</dbReference>
<dbReference type="GeneID" id="34528473"/>
<keyword evidence="8" id="KW-0645">Protease</keyword>
<dbReference type="InterPro" id="IPR043502">
    <property type="entry name" value="DNA/RNA_pol_sf"/>
</dbReference>
<evidence type="ECO:0000256" key="28">
    <source>
        <dbReference type="ARBA" id="ARBA00023268"/>
    </source>
</evidence>
<dbReference type="GO" id="GO:0005634">
    <property type="term" value="C:nucleus"/>
    <property type="evidence" value="ECO:0007669"/>
    <property type="project" value="UniProtKB-SubCell"/>
</dbReference>
<dbReference type="InterPro" id="IPR057670">
    <property type="entry name" value="SH3_retrovirus"/>
</dbReference>
<keyword evidence="6" id="KW-0815">Transposition</keyword>
<keyword evidence="17" id="KW-0378">Hydrolase</keyword>
<protein>
    <recommendedName>
        <fullName evidence="35">Integrase catalytic domain-containing protein</fullName>
    </recommendedName>
</protein>
<evidence type="ECO:0000256" key="15">
    <source>
        <dbReference type="ARBA" id="ARBA00022759"/>
    </source>
</evidence>
<dbReference type="InterPro" id="IPR039537">
    <property type="entry name" value="Retrotran_Ty1/copia-like"/>
</dbReference>
<evidence type="ECO:0000256" key="29">
    <source>
        <dbReference type="ARBA" id="ARBA00025590"/>
    </source>
</evidence>
<dbReference type="InterPro" id="IPR025724">
    <property type="entry name" value="GAG-pre-integrase_dom"/>
</dbReference>
<reference evidence="36 37" key="1">
    <citation type="journal article" date="2011" name="Proc. Natl. Acad. Sci. U.S.A.">
        <title>Evolutionary erosion of yeast sex chromosomes by mating-type switching accidents.</title>
        <authorList>
            <person name="Gordon J.L."/>
            <person name="Armisen D."/>
            <person name="Proux-Wera E."/>
            <person name="Oheigeartaigh S.S."/>
            <person name="Byrne K.P."/>
            <person name="Wolfe K.H."/>
        </authorList>
    </citation>
    <scope>NUCLEOTIDE SEQUENCE [LARGE SCALE GENOMIC DNA]</scope>
    <source>
        <strain evidence="37">ATCC MYA-139 / BCRC 22969 / CBS 8797 / CCRC 22969 / KCTC 17520 / NBRC 10181 / NCYC 3082</strain>
    </source>
</reference>
<evidence type="ECO:0000256" key="31">
    <source>
        <dbReference type="ARBA" id="ARBA00048173"/>
    </source>
</evidence>
<keyword evidence="26" id="KW-0233">DNA recombination</keyword>
<feature type="compositionally biased region" description="Low complexity" evidence="34">
    <location>
        <begin position="627"/>
        <end position="645"/>
    </location>
</feature>
<dbReference type="InterPro" id="IPR036397">
    <property type="entry name" value="RNaseH_sf"/>
</dbReference>
<dbReference type="GO" id="GO:0003887">
    <property type="term" value="F:DNA-directed DNA polymerase activity"/>
    <property type="evidence" value="ECO:0007669"/>
    <property type="project" value="UniProtKB-KW"/>
</dbReference>
<dbReference type="HOGENOM" id="CLU_001650_5_1_1"/>
<gene>
    <name evidence="36" type="primary">KNAG0L00780</name>
    <name evidence="36" type="ordered locus">KNAG_0L00780</name>
</gene>
<dbReference type="InterPro" id="IPR001584">
    <property type="entry name" value="Integrase_cat-core"/>
</dbReference>
<dbReference type="STRING" id="1071383.J7SAF1"/>
<dbReference type="Pfam" id="PF25597">
    <property type="entry name" value="SH3_retrovirus"/>
    <property type="match status" value="1"/>
</dbReference>
<keyword evidence="16" id="KW-0863">Zinc-finger</keyword>
<keyword evidence="7" id="KW-1188">Viral release from host cell</keyword>
<evidence type="ECO:0000256" key="32">
    <source>
        <dbReference type="ARBA" id="ARBA00049244"/>
    </source>
</evidence>
<feature type="compositionally biased region" description="Polar residues" evidence="34">
    <location>
        <begin position="605"/>
        <end position="614"/>
    </location>
</feature>
<feature type="region of interest" description="Disordered" evidence="34">
    <location>
        <begin position="599"/>
        <end position="750"/>
    </location>
</feature>
<evidence type="ECO:0000256" key="4">
    <source>
        <dbReference type="ARBA" id="ARBA00004496"/>
    </source>
</evidence>
<comment type="catalytic activity">
    <reaction evidence="31">
        <text>DNA(n) + a 2'-deoxyribonucleoside 5'-triphosphate = DNA(n+1) + diphosphate</text>
        <dbReference type="Rhea" id="RHEA:22508"/>
        <dbReference type="Rhea" id="RHEA-COMP:17339"/>
        <dbReference type="Rhea" id="RHEA-COMP:17340"/>
        <dbReference type="ChEBI" id="CHEBI:33019"/>
        <dbReference type="ChEBI" id="CHEBI:61560"/>
        <dbReference type="ChEBI" id="CHEBI:173112"/>
        <dbReference type="EC" id="2.7.7.49"/>
    </reaction>
</comment>
<evidence type="ECO:0000256" key="34">
    <source>
        <dbReference type="SAM" id="MobiDB-lite"/>
    </source>
</evidence>
<evidence type="ECO:0000256" key="9">
    <source>
        <dbReference type="ARBA" id="ARBA00022679"/>
    </source>
</evidence>
<evidence type="ECO:0000256" key="19">
    <source>
        <dbReference type="ARBA" id="ARBA00022842"/>
    </source>
</evidence>
<evidence type="ECO:0000256" key="24">
    <source>
        <dbReference type="ARBA" id="ARBA00023113"/>
    </source>
</evidence>
<dbReference type="OMA" id="AGNRYFM"/>
<dbReference type="Proteomes" id="UP000006310">
    <property type="component" value="Chromosome 12"/>
</dbReference>
<feature type="domain" description="Integrase catalytic" evidence="35">
    <location>
        <begin position="336"/>
        <end position="506"/>
    </location>
</feature>
<evidence type="ECO:0000256" key="6">
    <source>
        <dbReference type="ARBA" id="ARBA00022578"/>
    </source>
</evidence>
<keyword evidence="21" id="KW-0229">DNA integration</keyword>
<evidence type="ECO:0000313" key="37">
    <source>
        <dbReference type="Proteomes" id="UP000006310"/>
    </source>
</evidence>
<keyword evidence="18" id="KW-0067">ATP-binding</keyword>
<dbReference type="GO" id="GO:0008270">
    <property type="term" value="F:zinc ion binding"/>
    <property type="evidence" value="ECO:0007669"/>
    <property type="project" value="UniProtKB-KW"/>
</dbReference>
<sequence length="1548" mass="170542">MRVVQQFDRMMKRAPHLLEAAIHVTTASSSTQKHLLDKFGEQEAVNVAKIRDYIILHDFDNVNSPHSSSALVAKKKVTSTNPPSPCPECQGNHWRRHCPTLKRRHPDAKLQVPSAENDRFGMIACLAKEPTSSIQKEWIIDSGCDHHMASDLNAFTNITFQAKGSVHGVGAAVPVEGHGHAEVENGTVSNVDYVPSLPTNLISVSQMTKKNGAAIVFTADRVYAMNPTHLNLKAAKPIGLEVDGLYRYSNPSRRAFWSIDVSDTPGFQQPSPAPEEVVPGKQDLWHSRLGHPGTAMYQSMAKTLHLPVPSAKDTPVCPTCAIGKGKIHKGRHISSASTAPLQLIQTDLCGGFRYNECVDSKYFLTISDSYSRYYSAIPLKSKADATKALINWIIAQETFFDSRGGYKVCAVRTDNGGEFTNHVLHDFFAQRGIDHQLTVPHSSYQNGAVERAHRTLQERVRCLLLHGRVPPFLWSEALRCAVYLLNRSPVLHKRNLIPYQRWHTDAPRSMDLSHLQVFGCLAYATLPPVLRDGKLPPTSISGVMVGYDPDHRGYRIYHPATNKTYVSTQVQFDESQYPLANTSASAQAYDFATSAPHGLPAHPATSCSSVSPPGSTAPAPVQLPTFSTSAIPPSVSSSSATAESINTPDGSPRVSSSATAESPRPSNGSPRASSSSGTTRSSDSPSVASESSEPSDSTRSSDMSRVTSTFWGSPSSEHSEYVPSSPPTGSAASFSADAPSSPPASDTLMPDYVPTDTELILSSQERLQQGQTQLVQANARLTANQQQTLDLSQRANAALVTEVAQLRAELQSLAQQREQQLQLEAHREQQFQLEELTPHTLSEVNTPTVSSTSPIIETPGSSSQNVSRAARQALLPPTSSPSSPSSDTYSDIRLLGYDSTPAPQTGARDTIKRFRSPTPTKSSPTVSVTAPETCTTLVVGKTYYSSPSRPGKRTCLPQSKFSDAPPSSATKLLEASDSLHDGVVTDQYAVGNTPIPAYGLEGTMVPFGDTTEHHSFLLQGVCDENSTQENPVTTALAVQAYDGTLPKTFNQACNSPHKNEWYAACDREFWALYDTKTFELVDLPPNRRAIPTKWVFSVKDSGLFKARLVVQGFRQTAGIDYHETFAPVIRYESVRLFLAIAARYNMSIHQMDVVTAFLNSPIDTEIYVKQAPGFNLDETKVWKLNSALYGLKQSPLLWNEHIKSTLRNVGFIQHPAEFGLYYRMTGTRLCLLALYVDDLLIASPSDKEINKIKAYLSSVYRMKDLGHIQKFLGMNIKQSPGMISLSLHDYIEKKVRELGYKDLKPTHTPLQTHGRYEEASPKISNITEYQRLIGTLLFVANTGRPDVAFSVSYLSSFLKDPREVHLLGAKRVLAYLDSTKDQSIVYQNDNKSRFDIYTDASYADTPEAKSTYGYVLKYADGSVSWASRKIPCVVLSTTEAEYVAANESIKETIWLDEILKCLKIPKDAHNLYVDNESALESLKHPVFHSKTKHIRVRYHFIRENVKGNVVIPSYINTKKQQADICTKILARPDFDRLKALLYGTTPHS</sequence>
<evidence type="ECO:0000256" key="30">
    <source>
        <dbReference type="ARBA" id="ARBA00025615"/>
    </source>
</evidence>
<dbReference type="InterPro" id="IPR012337">
    <property type="entry name" value="RNaseH-like_sf"/>
</dbReference>
<comment type="subcellular location">
    <subcellularLocation>
        <location evidence="4">Cytoplasm</location>
    </subcellularLocation>
    <subcellularLocation>
        <location evidence="3">Nucleus</location>
    </subcellularLocation>
</comment>
<dbReference type="InterPro" id="IPR054722">
    <property type="entry name" value="PolX-like_BBD"/>
</dbReference>
<dbReference type="eggNOG" id="KOG0017">
    <property type="taxonomic scope" value="Eukaryota"/>
</dbReference>
<name>J7SAF1_HUIN7</name>
<dbReference type="Pfam" id="PF13976">
    <property type="entry name" value="gag_pre-integrs"/>
    <property type="match status" value="1"/>
</dbReference>
<dbReference type="GO" id="GO:0003964">
    <property type="term" value="F:RNA-directed DNA polymerase activity"/>
    <property type="evidence" value="ECO:0007669"/>
    <property type="project" value="UniProtKB-KW"/>
</dbReference>
<evidence type="ECO:0000256" key="18">
    <source>
        <dbReference type="ARBA" id="ARBA00022840"/>
    </source>
</evidence>
<keyword evidence="16" id="KW-0862">Zinc</keyword>
<comment type="catalytic activity">
    <reaction evidence="1">
        <text>Endonucleolytic cleavage to 5'-phosphomonoester.</text>
        <dbReference type="EC" id="3.1.26.4"/>
    </reaction>
</comment>
<evidence type="ECO:0000256" key="20">
    <source>
        <dbReference type="ARBA" id="ARBA00022884"/>
    </source>
</evidence>
<evidence type="ECO:0000256" key="21">
    <source>
        <dbReference type="ARBA" id="ARBA00022908"/>
    </source>
</evidence>
<evidence type="ECO:0000256" key="14">
    <source>
        <dbReference type="ARBA" id="ARBA00022750"/>
    </source>
</evidence>
<evidence type="ECO:0000256" key="11">
    <source>
        <dbReference type="ARBA" id="ARBA00022722"/>
    </source>
</evidence>
<evidence type="ECO:0000256" key="3">
    <source>
        <dbReference type="ARBA" id="ARBA00004123"/>
    </source>
</evidence>
<dbReference type="GO" id="GO:0003723">
    <property type="term" value="F:RNA binding"/>
    <property type="evidence" value="ECO:0007669"/>
    <property type="project" value="UniProtKB-KW"/>
</dbReference>
<evidence type="ECO:0000256" key="12">
    <source>
        <dbReference type="ARBA" id="ARBA00022723"/>
    </source>
</evidence>
<evidence type="ECO:0000313" key="36">
    <source>
        <dbReference type="EMBL" id="CCK72699.1"/>
    </source>
</evidence>
<keyword evidence="5" id="KW-0963">Cytoplasm</keyword>
<keyword evidence="27" id="KW-0539">Nucleus</keyword>
<keyword evidence="22" id="KW-0695">RNA-directed DNA polymerase</keyword>
<evidence type="ECO:0000259" key="35">
    <source>
        <dbReference type="PROSITE" id="PS50994"/>
    </source>
</evidence>
<evidence type="ECO:0000256" key="23">
    <source>
        <dbReference type="ARBA" id="ARBA00022932"/>
    </source>
</evidence>
<comment type="function">
    <text evidence="30">Integrase (IN) targets the VLP to the nucleus, where a subparticle preintegration complex (PIC) containing at least integrase and the newly synthesized dsDNA copy of the retrotransposon must transit the nuclear membrane. Once in the nucleus, integrase performs the integration of the dsDNA into the host genome.</text>
</comment>
<keyword evidence="20" id="KW-0694">RNA-binding</keyword>
<dbReference type="GO" id="GO:0005524">
    <property type="term" value="F:ATP binding"/>
    <property type="evidence" value="ECO:0007669"/>
    <property type="project" value="UniProtKB-KW"/>
</dbReference>
<keyword evidence="33" id="KW-0175">Coiled coil</keyword>
<evidence type="ECO:0000256" key="8">
    <source>
        <dbReference type="ARBA" id="ARBA00022670"/>
    </source>
</evidence>
<reference evidence="37" key="2">
    <citation type="submission" date="2012-08" db="EMBL/GenBank/DDBJ databases">
        <title>Genome sequence of Kazachstania naganishii.</title>
        <authorList>
            <person name="Gordon J.L."/>
            <person name="Armisen D."/>
            <person name="Proux-Wera E."/>
            <person name="OhEigeartaigh S.S."/>
            <person name="Byrne K.P."/>
            <person name="Wolfe K.H."/>
        </authorList>
    </citation>
    <scope>NUCLEOTIDE SEQUENCE [LARGE SCALE GENOMIC DNA]</scope>
    <source>
        <strain evidence="37">ATCC MYA-139 / BCRC 22969 / CBS 8797 / CCRC 22969 / KCTC 17520 / NBRC 10181 / NCYC 3082</strain>
    </source>
</reference>
<dbReference type="GO" id="GO:0004523">
    <property type="term" value="F:RNA-DNA hybrid ribonuclease activity"/>
    <property type="evidence" value="ECO:0007669"/>
    <property type="project" value="UniProtKB-EC"/>
</dbReference>
<keyword evidence="25" id="KW-0238">DNA-binding</keyword>
<dbReference type="Gene3D" id="3.30.420.10">
    <property type="entry name" value="Ribonuclease H-like superfamily/Ribonuclease H"/>
    <property type="match status" value="1"/>
</dbReference>
<feature type="compositionally biased region" description="Low complexity" evidence="34">
    <location>
        <begin position="876"/>
        <end position="891"/>
    </location>
</feature>
<keyword evidence="19" id="KW-0460">Magnesium</keyword>
<dbReference type="EMBL" id="HE978325">
    <property type="protein sequence ID" value="CCK72699.1"/>
    <property type="molecule type" value="Genomic_DNA"/>
</dbReference>
<dbReference type="PROSITE" id="PS50994">
    <property type="entry name" value="INTEGRASE"/>
    <property type="match status" value="1"/>
</dbReference>
<keyword evidence="13" id="KW-0547">Nucleotide-binding</keyword>
<comment type="catalytic activity">
    <reaction evidence="32">
        <text>DNA(n) + a 2'-deoxyribonucleoside 5'-triphosphate = DNA(n+1) + diphosphate</text>
        <dbReference type="Rhea" id="RHEA:22508"/>
        <dbReference type="Rhea" id="RHEA-COMP:17339"/>
        <dbReference type="Rhea" id="RHEA-COMP:17340"/>
        <dbReference type="ChEBI" id="CHEBI:33019"/>
        <dbReference type="ChEBI" id="CHEBI:61560"/>
        <dbReference type="ChEBI" id="CHEBI:173112"/>
        <dbReference type="EC" id="2.7.7.7"/>
    </reaction>
</comment>
<evidence type="ECO:0000256" key="7">
    <source>
        <dbReference type="ARBA" id="ARBA00022612"/>
    </source>
</evidence>
<dbReference type="PANTHER" id="PTHR42648">
    <property type="entry name" value="TRANSPOSASE, PUTATIVE-RELATED"/>
    <property type="match status" value="1"/>
</dbReference>
<evidence type="ECO:0000256" key="25">
    <source>
        <dbReference type="ARBA" id="ARBA00023125"/>
    </source>
</evidence>
<accession>J7SAF1</accession>
<feature type="compositionally biased region" description="Polar residues" evidence="34">
    <location>
        <begin position="646"/>
        <end position="660"/>
    </location>
</feature>
<evidence type="ECO:0000256" key="27">
    <source>
        <dbReference type="ARBA" id="ARBA00023242"/>
    </source>
</evidence>
<evidence type="ECO:0000256" key="26">
    <source>
        <dbReference type="ARBA" id="ARBA00023172"/>
    </source>
</evidence>
<keyword evidence="24" id="KW-0917">Virion maturation</keyword>
<evidence type="ECO:0000256" key="5">
    <source>
        <dbReference type="ARBA" id="ARBA00022490"/>
    </source>
</evidence>
<keyword evidence="11" id="KW-0540">Nuclease</keyword>
<evidence type="ECO:0000256" key="22">
    <source>
        <dbReference type="ARBA" id="ARBA00022918"/>
    </source>
</evidence>
<feature type="region of interest" description="Disordered" evidence="34">
    <location>
        <begin position="836"/>
        <end position="928"/>
    </location>
</feature>
<dbReference type="RefSeq" id="XP_022466944.1">
    <property type="nucleotide sequence ID" value="XM_022610670.1"/>
</dbReference>
<feature type="compositionally biased region" description="Low complexity" evidence="34">
    <location>
        <begin position="730"/>
        <end position="746"/>
    </location>
</feature>
<feature type="compositionally biased region" description="Polar residues" evidence="34">
    <location>
        <begin position="839"/>
        <end position="867"/>
    </location>
</feature>
<keyword evidence="14" id="KW-0064">Aspartyl protease</keyword>
<keyword evidence="23" id="KW-0239">DNA-directed DNA polymerase</keyword>
<proteinExistence type="predicted"/>
<dbReference type="SUPFAM" id="SSF53098">
    <property type="entry name" value="Ribonuclease H-like"/>
    <property type="match status" value="1"/>
</dbReference>
<dbReference type="GO" id="GO:0004190">
    <property type="term" value="F:aspartic-type endopeptidase activity"/>
    <property type="evidence" value="ECO:0007669"/>
    <property type="project" value="UniProtKB-KW"/>
</dbReference>
<keyword evidence="10" id="KW-0548">Nucleotidyltransferase</keyword>
<evidence type="ECO:0000256" key="10">
    <source>
        <dbReference type="ARBA" id="ARBA00022695"/>
    </source>
</evidence>
<evidence type="ECO:0000256" key="1">
    <source>
        <dbReference type="ARBA" id="ARBA00000077"/>
    </source>
</evidence>
<feature type="compositionally biased region" description="Low complexity" evidence="34">
    <location>
        <begin position="662"/>
        <end position="709"/>
    </location>
</feature>
<comment type="function">
    <text evidence="29">Reverse transcriptase/ribonuclease H (RT) is a multifunctional enzyme that catalyzes the conversion of the retro-elements RNA genome into dsDNA within the VLP. The enzyme displays a DNA polymerase activity that can copy either DNA or RNA templates, and a ribonuclease H (RNase H) activity that cleaves the RNA strand of RNA-DNA heteroduplexes during plus-strand synthesis and hydrolyzes RNA primers. The conversion leads to a linear dsDNA copy of the retrotransposon that includes long terminal repeats (LTRs) at both ends.</text>
</comment>
<keyword evidence="28" id="KW-0511">Multifunctional enzyme</keyword>
<dbReference type="CDD" id="cd09272">
    <property type="entry name" value="RNase_HI_RT_Ty1"/>
    <property type="match status" value="1"/>
</dbReference>
<evidence type="ECO:0000256" key="16">
    <source>
        <dbReference type="ARBA" id="ARBA00022771"/>
    </source>
</evidence>
<keyword evidence="37" id="KW-1185">Reference proteome</keyword>
<dbReference type="GO" id="GO:0003677">
    <property type="term" value="F:DNA binding"/>
    <property type="evidence" value="ECO:0007669"/>
    <property type="project" value="UniProtKB-KW"/>
</dbReference>
<keyword evidence="9" id="KW-0808">Transferase</keyword>